<dbReference type="RefSeq" id="WP_086578166.1">
    <property type="nucleotide sequence ID" value="NZ_NGFP01000278.1"/>
</dbReference>
<evidence type="ECO:0000256" key="2">
    <source>
        <dbReference type="ARBA" id="ARBA00022475"/>
    </source>
</evidence>
<evidence type="ECO:0000256" key="4">
    <source>
        <dbReference type="ARBA" id="ARBA00022989"/>
    </source>
</evidence>
<comment type="similarity">
    <text evidence="6">Belongs to the ABC-4 integral membrane protein family.</text>
</comment>
<dbReference type="PANTHER" id="PTHR30572">
    <property type="entry name" value="MEMBRANE COMPONENT OF TRANSPORTER-RELATED"/>
    <property type="match status" value="1"/>
</dbReference>
<gene>
    <name evidence="9" type="ORF">CA984_37590</name>
</gene>
<dbReference type="InterPro" id="IPR003838">
    <property type="entry name" value="ABC3_permease_C"/>
</dbReference>
<dbReference type="GO" id="GO:0005886">
    <property type="term" value="C:plasma membrane"/>
    <property type="evidence" value="ECO:0007669"/>
    <property type="project" value="UniProtKB-SubCell"/>
</dbReference>
<comment type="subcellular location">
    <subcellularLocation>
        <location evidence="1">Cell membrane</location>
        <topology evidence="1">Multi-pass membrane protein</topology>
    </subcellularLocation>
</comment>
<dbReference type="GO" id="GO:0022857">
    <property type="term" value="F:transmembrane transporter activity"/>
    <property type="evidence" value="ECO:0007669"/>
    <property type="project" value="TreeGrafter"/>
</dbReference>
<proteinExistence type="inferred from homology"/>
<dbReference type="InterPro" id="IPR050250">
    <property type="entry name" value="Macrolide_Exporter_MacB"/>
</dbReference>
<evidence type="ECO:0000313" key="9">
    <source>
        <dbReference type="EMBL" id="OUC88299.1"/>
    </source>
</evidence>
<evidence type="ECO:0000256" key="5">
    <source>
        <dbReference type="ARBA" id="ARBA00023136"/>
    </source>
</evidence>
<evidence type="ECO:0000256" key="6">
    <source>
        <dbReference type="ARBA" id="ARBA00038076"/>
    </source>
</evidence>
<feature type="transmembrane region" description="Helical" evidence="7">
    <location>
        <begin position="365"/>
        <end position="391"/>
    </location>
</feature>
<evidence type="ECO:0000256" key="3">
    <source>
        <dbReference type="ARBA" id="ARBA00022692"/>
    </source>
</evidence>
<feature type="transmembrane region" description="Helical" evidence="7">
    <location>
        <begin position="488"/>
        <end position="507"/>
    </location>
</feature>
<feature type="transmembrane region" description="Helical" evidence="7">
    <location>
        <begin position="439"/>
        <end position="459"/>
    </location>
</feature>
<protein>
    <submittedName>
        <fullName evidence="9">ABC transporter permease</fullName>
    </submittedName>
</protein>
<reference evidence="9 10" key="1">
    <citation type="submission" date="2017-05" db="EMBL/GenBank/DDBJ databases">
        <title>Biotechnological potential of actinobacteria isolated from South African environments.</title>
        <authorList>
            <person name="Le Roes-Hill M."/>
            <person name="Prins A."/>
            <person name="Durrell K.A."/>
        </authorList>
    </citation>
    <scope>NUCLEOTIDE SEQUENCE [LARGE SCALE GENOMIC DNA]</scope>
    <source>
        <strain evidence="9">M26</strain>
    </source>
</reference>
<feature type="transmembrane region" description="Helical" evidence="7">
    <location>
        <begin position="21"/>
        <end position="44"/>
    </location>
</feature>
<keyword evidence="5 7" id="KW-0472">Membrane</keyword>
<organism evidence="9 10">
    <name type="scientific">Streptosporangium minutum</name>
    <dbReference type="NCBI Taxonomy" id="569862"/>
    <lineage>
        <taxon>Bacteria</taxon>
        <taxon>Bacillati</taxon>
        <taxon>Actinomycetota</taxon>
        <taxon>Actinomycetes</taxon>
        <taxon>Streptosporangiales</taxon>
        <taxon>Streptosporangiaceae</taxon>
        <taxon>Streptosporangium</taxon>
    </lineage>
</organism>
<evidence type="ECO:0000256" key="1">
    <source>
        <dbReference type="ARBA" id="ARBA00004651"/>
    </source>
</evidence>
<evidence type="ECO:0000313" key="10">
    <source>
        <dbReference type="Proteomes" id="UP000194761"/>
    </source>
</evidence>
<keyword evidence="3 7" id="KW-0812">Transmembrane</keyword>
<dbReference type="AlphaFoldDB" id="A0A243R1R4"/>
<evidence type="ECO:0000259" key="8">
    <source>
        <dbReference type="Pfam" id="PF02687"/>
    </source>
</evidence>
<feature type="transmembrane region" description="Helical" evidence="7">
    <location>
        <begin position="775"/>
        <end position="797"/>
    </location>
</feature>
<feature type="domain" description="ABC3 transporter permease C-terminal" evidence="8">
    <location>
        <begin position="278"/>
        <end position="396"/>
    </location>
</feature>
<keyword evidence="10" id="KW-1185">Reference proteome</keyword>
<sequence length="852" mass="88528">MSAFLAALRISRRDAWRAKGRSALIMVMVGLPVLVITGLLTFAATEDLTPQERLTSEIGAADARLRTTSNRGKLHQNFQGKCCPSDNGPPSTRPWTAAELAELLGPGARLLPMNDGTVDFRSPVMRDRVDAHELDLRDPLAAGTYHLVEGRFPVSDQEIAVTPGMLGKGARLGAPLAITREERPLRVVGVIEHPHRTKSQEIIGLPGTLLFDKRDGSGSGWLADTAEPVTWAVVQRLNAVGLLVQSRAVVENPPSPAETGVTYGSSFTVDRTVQIALAAIMILLEVVLLAGPAFAVGLRRRRRELALIAAQGGSPGHLQMIVLADGVVLGGGAAVIGLVLGVGLASLSAVLEAGRLIGGVGPLEIPWGLVVTVALIGAGSGLIAALVPAVQAARQDVVAVLGGRASAVRDRAGLPVLGLILLLAGIVAAVFAIRIAYVWVLAAALLAQLGLVALAPRLVKVAARAAARLPLPFRLAARDASRHRGRTACAVAAVMTAVTAVAAAGMASNSRFAERRDAFQGTLPAGTTTIEADRLDDAGWAGLRAAVERKLPGVPLIEGAQVLDAKNVAVYMHLQTVHGNGAGSSLDFFGDPPIGDERLLALVQGRRDPVAAAALASGKAVVFHPRLVRDGRLSMRLTPQGGVSTAVREITVPAVVARAADPRYAVGVVPTAAIHAAGLKTRPHDLYIDPASYRLTPQQAMGLEWDLGAGIADFRVYVREGFQRDNTVMMWLLLAAALVLVLGGTFAATGLAAADIRPDLTTMAAVGAPPGTRRLVVAGQAGFIAGLGVLIGTPAGLLTGTAALVPGVGLKRLTVEVPWLFLAEVVIGLPVLAALVAGAFTRTKVTLTRRTG</sequence>
<name>A0A243R1R4_9ACTN</name>
<keyword evidence="2" id="KW-1003">Cell membrane</keyword>
<keyword evidence="4 7" id="KW-1133">Transmembrane helix</keyword>
<feature type="transmembrane region" description="Helical" evidence="7">
    <location>
        <begin position="318"/>
        <end position="345"/>
    </location>
</feature>
<feature type="transmembrane region" description="Helical" evidence="7">
    <location>
        <begin position="275"/>
        <end position="298"/>
    </location>
</feature>
<accession>A0A243R1R4</accession>
<dbReference type="EMBL" id="NGFP01000278">
    <property type="protein sequence ID" value="OUC88299.1"/>
    <property type="molecule type" value="Genomic_DNA"/>
</dbReference>
<feature type="transmembrane region" description="Helical" evidence="7">
    <location>
        <begin position="817"/>
        <end position="840"/>
    </location>
</feature>
<feature type="transmembrane region" description="Helical" evidence="7">
    <location>
        <begin position="728"/>
        <end position="754"/>
    </location>
</feature>
<evidence type="ECO:0000256" key="7">
    <source>
        <dbReference type="SAM" id="Phobius"/>
    </source>
</evidence>
<dbReference type="Proteomes" id="UP000194761">
    <property type="component" value="Unassembled WGS sequence"/>
</dbReference>
<dbReference type="PANTHER" id="PTHR30572:SF4">
    <property type="entry name" value="ABC TRANSPORTER PERMEASE YTRF"/>
    <property type="match status" value="1"/>
</dbReference>
<feature type="transmembrane region" description="Helical" evidence="7">
    <location>
        <begin position="412"/>
        <end position="433"/>
    </location>
</feature>
<comment type="caution">
    <text evidence="9">The sequence shown here is derived from an EMBL/GenBank/DDBJ whole genome shotgun (WGS) entry which is preliminary data.</text>
</comment>
<dbReference type="Pfam" id="PF02687">
    <property type="entry name" value="FtsX"/>
    <property type="match status" value="1"/>
</dbReference>